<dbReference type="Proteomes" id="UP001296104">
    <property type="component" value="Unassembled WGS sequence"/>
</dbReference>
<dbReference type="InterPro" id="IPR050587">
    <property type="entry name" value="GNT1/Glycosyltrans_8"/>
</dbReference>
<dbReference type="GO" id="GO:0016757">
    <property type="term" value="F:glycosyltransferase activity"/>
    <property type="evidence" value="ECO:0007669"/>
    <property type="project" value="InterPro"/>
</dbReference>
<dbReference type="SUPFAM" id="SSF53448">
    <property type="entry name" value="Nucleotide-diphospho-sugar transferases"/>
    <property type="match status" value="1"/>
</dbReference>
<keyword evidence="2" id="KW-1185">Reference proteome</keyword>
<sequence>MAIRGPRPPWNYLLAACVAIILLFVLVRNHDTVGKQFRQHQDWSLIPPLQKTTAKNAYATFLANWPEEHLDDEMNDDAYFVAARLLAYQLLHAPETRSVGGYPLVVLVNAHVSAEKRERLAKDGAVVWEPEPVDGKWIHNAHVGTWEYVMTKLRIWELTQFDKICFLDADTILFQPLDGVFDDPAAQFQTPTVGNDTLLPPSYIMAGTPELKSPHHHWPPLPNETHAHYMNAGFFVTQPSLQLLQHYLSFTATPHVFSPDMPEQNLLNHVHGQEGRMPWKALDARWNTHSASVADWRGGVVSMHTHYWDGMMTMTEDGDGEDGDGGGWEMKRVFWSWRGRMEGFWEGMEGTGGWR</sequence>
<comment type="caution">
    <text evidence="1">The sequence shown here is derived from an EMBL/GenBank/DDBJ whole genome shotgun (WGS) entry which is preliminary data.</text>
</comment>
<gene>
    <name evidence="1" type="ORF">LECACI_7A005312</name>
</gene>
<dbReference type="PANTHER" id="PTHR11183">
    <property type="entry name" value="GLYCOGENIN SUBFAMILY MEMBER"/>
    <property type="match status" value="1"/>
</dbReference>
<dbReference type="Gene3D" id="3.90.550.10">
    <property type="entry name" value="Spore Coat Polysaccharide Biosynthesis Protein SpsA, Chain A"/>
    <property type="match status" value="1"/>
</dbReference>
<organism evidence="1 2">
    <name type="scientific">Lecanosticta acicola</name>
    <dbReference type="NCBI Taxonomy" id="111012"/>
    <lineage>
        <taxon>Eukaryota</taxon>
        <taxon>Fungi</taxon>
        <taxon>Dikarya</taxon>
        <taxon>Ascomycota</taxon>
        <taxon>Pezizomycotina</taxon>
        <taxon>Dothideomycetes</taxon>
        <taxon>Dothideomycetidae</taxon>
        <taxon>Mycosphaerellales</taxon>
        <taxon>Mycosphaerellaceae</taxon>
        <taxon>Lecanosticta</taxon>
    </lineage>
</organism>
<dbReference type="Pfam" id="PF01501">
    <property type="entry name" value="Glyco_transf_8"/>
    <property type="match status" value="1"/>
</dbReference>
<protein>
    <submittedName>
        <fullName evidence="1">Glycosyltransferase family 8</fullName>
    </submittedName>
</protein>
<reference evidence="1" key="1">
    <citation type="submission" date="2023-11" db="EMBL/GenBank/DDBJ databases">
        <authorList>
            <person name="Alioto T."/>
            <person name="Alioto T."/>
            <person name="Gomez Garrido J."/>
        </authorList>
    </citation>
    <scope>NUCLEOTIDE SEQUENCE</scope>
</reference>
<dbReference type="EMBL" id="CAVMBE010000033">
    <property type="protein sequence ID" value="CAK4029790.1"/>
    <property type="molecule type" value="Genomic_DNA"/>
</dbReference>
<proteinExistence type="predicted"/>
<dbReference type="AlphaFoldDB" id="A0AAI8Z0E6"/>
<dbReference type="InterPro" id="IPR002495">
    <property type="entry name" value="Glyco_trans_8"/>
</dbReference>
<name>A0AAI8Z0E6_9PEZI</name>
<evidence type="ECO:0000313" key="1">
    <source>
        <dbReference type="EMBL" id="CAK4029790.1"/>
    </source>
</evidence>
<dbReference type="InterPro" id="IPR029044">
    <property type="entry name" value="Nucleotide-diphossugar_trans"/>
</dbReference>
<evidence type="ECO:0000313" key="2">
    <source>
        <dbReference type="Proteomes" id="UP001296104"/>
    </source>
</evidence>
<accession>A0AAI8Z0E6</accession>